<dbReference type="AlphaFoldDB" id="A0A6A8AIM7"/>
<accession>A0A6A8AIM7</accession>
<dbReference type="Proteomes" id="UP000435138">
    <property type="component" value="Unassembled WGS sequence"/>
</dbReference>
<sequence length="70" mass="7996">MGVAPRSTFTWLGLRFFIVNVQDVASGLANIGKYFRHFSLYDGTIHKNHDDDCDRYGADVVMIMRDIISK</sequence>
<dbReference type="RefSeq" id="WP_153357419.1">
    <property type="nucleotide sequence ID" value="NZ_JAYKOO010000002.1"/>
</dbReference>
<evidence type="ECO:0000313" key="1">
    <source>
        <dbReference type="EMBL" id="MQY48651.1"/>
    </source>
</evidence>
<reference evidence="1 2" key="1">
    <citation type="submission" date="2019-11" db="EMBL/GenBank/DDBJ databases">
        <title>Genome analysis of Rhizobacterium cereale a novel genus and species isolated from maize roots in North Spain.</title>
        <authorList>
            <person name="Menendez E."/>
            <person name="Flores-Felix J.D."/>
            <person name="Ramirez-Bahena M.-H."/>
            <person name="Igual J.M."/>
            <person name="Garcia-Fraile P."/>
            <person name="Peix A."/>
            <person name="Velazquez E."/>
        </authorList>
    </citation>
    <scope>NUCLEOTIDE SEQUENCE [LARGE SCALE GENOMIC DNA]</scope>
    <source>
        <strain evidence="1 2">RZME27</strain>
    </source>
</reference>
<organism evidence="1 2">
    <name type="scientific">Endobacterium cereale</name>
    <dbReference type="NCBI Taxonomy" id="2663029"/>
    <lineage>
        <taxon>Bacteria</taxon>
        <taxon>Pseudomonadati</taxon>
        <taxon>Pseudomonadota</taxon>
        <taxon>Alphaproteobacteria</taxon>
        <taxon>Hyphomicrobiales</taxon>
        <taxon>Rhizobiaceae</taxon>
        <taxon>Endobacterium</taxon>
    </lineage>
</organism>
<protein>
    <submittedName>
        <fullName evidence="1">Uncharacterized protein</fullName>
    </submittedName>
</protein>
<comment type="caution">
    <text evidence="1">The sequence shown here is derived from an EMBL/GenBank/DDBJ whole genome shotgun (WGS) entry which is preliminary data.</text>
</comment>
<gene>
    <name evidence="1" type="ORF">GAO09_21685</name>
</gene>
<keyword evidence="2" id="KW-1185">Reference proteome</keyword>
<proteinExistence type="predicted"/>
<evidence type="ECO:0000313" key="2">
    <source>
        <dbReference type="Proteomes" id="UP000435138"/>
    </source>
</evidence>
<name>A0A6A8AIM7_9HYPH</name>
<dbReference type="EMBL" id="WIXI01000048">
    <property type="protein sequence ID" value="MQY48651.1"/>
    <property type="molecule type" value="Genomic_DNA"/>
</dbReference>